<protein>
    <submittedName>
        <fullName evidence="2">Uncharacterized protein</fullName>
    </submittedName>
</protein>
<proteinExistence type="predicted"/>
<organism evidence="2 3">
    <name type="scientific">Xenopus laevis</name>
    <name type="common">African clawed frog</name>
    <dbReference type="NCBI Taxonomy" id="8355"/>
    <lineage>
        <taxon>Eukaryota</taxon>
        <taxon>Metazoa</taxon>
        <taxon>Chordata</taxon>
        <taxon>Craniata</taxon>
        <taxon>Vertebrata</taxon>
        <taxon>Euteleostomi</taxon>
        <taxon>Amphibia</taxon>
        <taxon>Batrachia</taxon>
        <taxon>Anura</taxon>
        <taxon>Pipoidea</taxon>
        <taxon>Pipidae</taxon>
        <taxon>Xenopodinae</taxon>
        <taxon>Xenopus</taxon>
        <taxon>Xenopus</taxon>
    </lineage>
</organism>
<reference evidence="3" key="1">
    <citation type="journal article" date="2016" name="Nature">
        <title>Genome evolution in the allotetraploid frog Xenopus laevis.</title>
        <authorList>
            <person name="Session A.M."/>
            <person name="Uno Y."/>
            <person name="Kwon T."/>
            <person name="Chapman J.A."/>
            <person name="Toyoda A."/>
            <person name="Takahashi S."/>
            <person name="Fukui A."/>
            <person name="Hikosaka A."/>
            <person name="Suzuki A."/>
            <person name="Kondo M."/>
            <person name="van Heeringen S.J."/>
            <person name="Quigley I."/>
            <person name="Heinz S."/>
            <person name="Ogino H."/>
            <person name="Ochi H."/>
            <person name="Hellsten U."/>
            <person name="Lyons J.B."/>
            <person name="Simakov O."/>
            <person name="Putnam N."/>
            <person name="Stites J."/>
            <person name="Kuroki Y."/>
            <person name="Tanaka T."/>
            <person name="Michiue T."/>
            <person name="Watanabe M."/>
            <person name="Bogdanovic O."/>
            <person name="Lister R."/>
            <person name="Georgiou G."/>
            <person name="Paranjpe S.S."/>
            <person name="van Kruijsbergen I."/>
            <person name="Shu S."/>
            <person name="Carlson J."/>
            <person name="Kinoshita T."/>
            <person name="Ohta Y."/>
            <person name="Mawaribuchi S."/>
            <person name="Jenkins J."/>
            <person name="Grimwood J."/>
            <person name="Schmutz J."/>
            <person name="Mitros T."/>
            <person name="Mozaffari S.V."/>
            <person name="Suzuki Y."/>
            <person name="Haramoto Y."/>
            <person name="Yamamoto T.S."/>
            <person name="Takagi C."/>
            <person name="Heald R."/>
            <person name="Miller K."/>
            <person name="Haudenschild C."/>
            <person name="Kitzman J."/>
            <person name="Nakayama T."/>
            <person name="Izutsu Y."/>
            <person name="Robert J."/>
            <person name="Fortriede J."/>
            <person name="Burns K."/>
            <person name="Lotay V."/>
            <person name="Karimi K."/>
            <person name="Yasuoka Y."/>
            <person name="Dichmann D.S."/>
            <person name="Flajnik M.F."/>
            <person name="Houston D.W."/>
            <person name="Shendure J."/>
            <person name="DuPasquier L."/>
            <person name="Vize P.D."/>
            <person name="Zorn A.M."/>
            <person name="Ito M."/>
            <person name="Marcotte E.M."/>
            <person name="Wallingford J.B."/>
            <person name="Ito Y."/>
            <person name="Asashima M."/>
            <person name="Ueno N."/>
            <person name="Matsuda Y."/>
            <person name="Veenstra G.J."/>
            <person name="Fujiyama A."/>
            <person name="Harland R.M."/>
            <person name="Taira M."/>
            <person name="Rokhsar D.S."/>
        </authorList>
    </citation>
    <scope>NUCLEOTIDE SEQUENCE [LARGE SCALE GENOMIC DNA]</scope>
    <source>
        <strain evidence="3">J</strain>
    </source>
</reference>
<dbReference type="AlphaFoldDB" id="A0A974CE40"/>
<accession>A0A974CE40</accession>
<feature type="chain" id="PRO_5036695770" evidence="1">
    <location>
        <begin position="19"/>
        <end position="126"/>
    </location>
</feature>
<evidence type="ECO:0000256" key="1">
    <source>
        <dbReference type="SAM" id="SignalP"/>
    </source>
</evidence>
<gene>
    <name evidence="2" type="ORF">XELAEV_18034503mg</name>
</gene>
<feature type="signal peptide" evidence="1">
    <location>
        <begin position="1"/>
        <end position="18"/>
    </location>
</feature>
<dbReference type="Proteomes" id="UP000694892">
    <property type="component" value="Chromosome 7L"/>
</dbReference>
<evidence type="ECO:0000313" key="2">
    <source>
        <dbReference type="EMBL" id="OCT71527.1"/>
    </source>
</evidence>
<sequence length="126" mass="14377">MLCRVAFFTLLVLSLVQEDCCYPCEDNAKNLGKDQIKILTLIDYLVKGVLEILEDDEEHKKIVQIFKDKVQAKICTLRETKGAVDLALSLENCYDKMKKGLVTKGNIYAFLQKYPLDKLDAFLAQL</sequence>
<evidence type="ECO:0000313" key="3">
    <source>
        <dbReference type="Proteomes" id="UP000694892"/>
    </source>
</evidence>
<keyword evidence="1" id="KW-0732">Signal</keyword>
<name>A0A974CE40_XENLA</name>
<dbReference type="EMBL" id="CM004478">
    <property type="protein sequence ID" value="OCT71527.1"/>
    <property type="molecule type" value="Genomic_DNA"/>
</dbReference>